<dbReference type="AlphaFoldDB" id="A0AAE1QCV5"/>
<gene>
    <name evidence="1" type="ORF">Pmani_006492</name>
</gene>
<name>A0AAE1QCV5_9EUCA</name>
<comment type="caution">
    <text evidence="1">The sequence shown here is derived from an EMBL/GenBank/DDBJ whole genome shotgun (WGS) entry which is preliminary data.</text>
</comment>
<dbReference type="Proteomes" id="UP001292094">
    <property type="component" value="Unassembled WGS sequence"/>
</dbReference>
<dbReference type="SUPFAM" id="SSF53850">
    <property type="entry name" value="Periplasmic binding protein-like II"/>
    <property type="match status" value="1"/>
</dbReference>
<dbReference type="EMBL" id="JAWZYT010000500">
    <property type="protein sequence ID" value="KAK4322827.1"/>
    <property type="molecule type" value="Genomic_DNA"/>
</dbReference>
<evidence type="ECO:0000313" key="1">
    <source>
        <dbReference type="EMBL" id="KAK4322827.1"/>
    </source>
</evidence>
<proteinExistence type="predicted"/>
<protein>
    <submittedName>
        <fullName evidence="1">Uncharacterized protein</fullName>
    </submittedName>
</protein>
<accession>A0AAE1QCV5</accession>
<sequence length="172" mass="19574">MPPDRLKAAKRKFYVMIQLGVARPSLHMRAEPETLLWHFNRTIYNADRPNNISWGITDLLAGHHVLVAPRSAMVQIQHAHFSKTGRCNTYLMAEGFLKSNTGVLFFAKGSRLKADFNLIIRGMREFGILDYLYRQGVANASECLKPIKADKWRSLDQGDFYGIFSIYAGGEH</sequence>
<evidence type="ECO:0000313" key="2">
    <source>
        <dbReference type="Proteomes" id="UP001292094"/>
    </source>
</evidence>
<keyword evidence="2" id="KW-1185">Reference proteome</keyword>
<reference evidence="1" key="1">
    <citation type="submission" date="2023-11" db="EMBL/GenBank/DDBJ databases">
        <title>Genome assemblies of two species of porcelain crab, Petrolisthes cinctipes and Petrolisthes manimaculis (Anomura: Porcellanidae).</title>
        <authorList>
            <person name="Angst P."/>
        </authorList>
    </citation>
    <scope>NUCLEOTIDE SEQUENCE</scope>
    <source>
        <strain evidence="1">PB745_02</strain>
        <tissue evidence="1">Gill</tissue>
    </source>
</reference>
<organism evidence="1 2">
    <name type="scientific">Petrolisthes manimaculis</name>
    <dbReference type="NCBI Taxonomy" id="1843537"/>
    <lineage>
        <taxon>Eukaryota</taxon>
        <taxon>Metazoa</taxon>
        <taxon>Ecdysozoa</taxon>
        <taxon>Arthropoda</taxon>
        <taxon>Crustacea</taxon>
        <taxon>Multicrustacea</taxon>
        <taxon>Malacostraca</taxon>
        <taxon>Eumalacostraca</taxon>
        <taxon>Eucarida</taxon>
        <taxon>Decapoda</taxon>
        <taxon>Pleocyemata</taxon>
        <taxon>Anomura</taxon>
        <taxon>Galatheoidea</taxon>
        <taxon>Porcellanidae</taxon>
        <taxon>Petrolisthes</taxon>
    </lineage>
</organism>